<dbReference type="Proteomes" id="UP000288086">
    <property type="component" value="Unassembled WGS sequence"/>
</dbReference>
<dbReference type="AlphaFoldDB" id="A0A3S4T8G8"/>
<proteinExistence type="predicted"/>
<organism evidence="1 2">
    <name type="scientific">Candidatus Electrothrix communis</name>
    <dbReference type="NCBI Taxonomy" id="1859133"/>
    <lineage>
        <taxon>Bacteria</taxon>
        <taxon>Pseudomonadati</taxon>
        <taxon>Thermodesulfobacteriota</taxon>
        <taxon>Desulfobulbia</taxon>
        <taxon>Desulfobulbales</taxon>
        <taxon>Desulfobulbaceae</taxon>
        <taxon>Candidatus Electrothrix</taxon>
    </lineage>
</organism>
<gene>
    <name evidence="1" type="ORF">VT98_13361</name>
</gene>
<dbReference type="InterPro" id="IPR035093">
    <property type="entry name" value="RelE/ParE_toxin_dom_sf"/>
</dbReference>
<keyword evidence="2" id="KW-1185">Reference proteome</keyword>
<sequence>MLEIHQTRNLVKQFEAMRKGGKKERDILLRAETIMTRLQQNPLDEKAECRRTYNGEFRLKDCRKYSLSCGFRLVGLKREHRLIFTYIGSHDDCQRWIENNRSCLDDIESVPLSSDFVVRSTAPEPDNGAAHQAVHHFSEDEYEVQLMEQVDEHLLREVFPAFAREVSIRK</sequence>
<name>A0A3S4T8G8_9BACT</name>
<evidence type="ECO:0000313" key="1">
    <source>
        <dbReference type="EMBL" id="RWX45275.1"/>
    </source>
</evidence>
<dbReference type="SUPFAM" id="SSF143011">
    <property type="entry name" value="RelE-like"/>
    <property type="match status" value="1"/>
</dbReference>
<accession>A0A3S4T8G8</accession>
<comment type="caution">
    <text evidence="1">The sequence shown here is derived from an EMBL/GenBank/DDBJ whole genome shotgun (WGS) entry which is preliminary data.</text>
</comment>
<reference evidence="1 2" key="1">
    <citation type="submission" date="2017-01" db="EMBL/GenBank/DDBJ databases">
        <title>The cable genome- insights into the physiology and evolution of filamentous bacteria capable of sulfide oxidation via long distance electron transfer.</title>
        <authorList>
            <person name="Schreiber L."/>
            <person name="Bjerg J.T."/>
            <person name="Boggild A."/>
            <person name="Van De Vossenberg J."/>
            <person name="Meysman F."/>
            <person name="Nielsen L.P."/>
            <person name="Schramm A."/>
            <person name="Kjeldsen K.U."/>
        </authorList>
    </citation>
    <scope>NUCLEOTIDE SEQUENCE [LARGE SCALE GENOMIC DNA]</scope>
    <source>
        <strain evidence="1">A1</strain>
    </source>
</reference>
<protein>
    <submittedName>
        <fullName evidence="1">Uncharacterized protein</fullName>
    </submittedName>
</protein>
<evidence type="ECO:0000313" key="2">
    <source>
        <dbReference type="Proteomes" id="UP000288086"/>
    </source>
</evidence>
<dbReference type="EMBL" id="MTKP01000336">
    <property type="protein sequence ID" value="RWX45275.1"/>
    <property type="molecule type" value="Genomic_DNA"/>
</dbReference>